<evidence type="ECO:0000259" key="8">
    <source>
        <dbReference type="Pfam" id="PF00081"/>
    </source>
</evidence>
<feature type="domain" description="Manganese/iron superoxide dismutase C-terminal" evidence="9">
    <location>
        <begin position="89"/>
        <end position="190"/>
    </location>
</feature>
<evidence type="ECO:0000256" key="7">
    <source>
        <dbReference type="RuleBase" id="RU000414"/>
    </source>
</evidence>
<keyword evidence="2 6" id="KW-0479">Metal-binding</keyword>
<comment type="caution">
    <text evidence="10">The sequence shown here is derived from an EMBL/GenBank/DDBJ whole genome shotgun (WGS) entry which is preliminary data.</text>
</comment>
<dbReference type="AlphaFoldDB" id="A0A9D9HVC6"/>
<dbReference type="PRINTS" id="PR01703">
    <property type="entry name" value="MNSODISMTASE"/>
</dbReference>
<evidence type="ECO:0000256" key="1">
    <source>
        <dbReference type="ARBA" id="ARBA00008714"/>
    </source>
</evidence>
<dbReference type="GO" id="GO:0004784">
    <property type="term" value="F:superoxide dismutase activity"/>
    <property type="evidence" value="ECO:0007669"/>
    <property type="project" value="UniProtKB-EC"/>
</dbReference>
<evidence type="ECO:0000313" key="10">
    <source>
        <dbReference type="EMBL" id="MBO8460690.1"/>
    </source>
</evidence>
<feature type="binding site" evidence="6">
    <location>
        <position position="27"/>
    </location>
    <ligand>
        <name>Mn(2+)</name>
        <dbReference type="ChEBI" id="CHEBI:29035"/>
    </ligand>
</feature>
<dbReference type="Pfam" id="PF00081">
    <property type="entry name" value="Sod_Fe_N"/>
    <property type="match status" value="1"/>
</dbReference>
<feature type="binding site" evidence="6">
    <location>
        <position position="157"/>
    </location>
    <ligand>
        <name>Mn(2+)</name>
        <dbReference type="ChEBI" id="CHEBI:29035"/>
    </ligand>
</feature>
<dbReference type="EMBL" id="JADIMG010000097">
    <property type="protein sequence ID" value="MBO8460690.1"/>
    <property type="molecule type" value="Genomic_DNA"/>
</dbReference>
<reference evidence="10" key="2">
    <citation type="journal article" date="2021" name="PeerJ">
        <title>Extensive microbial diversity within the chicken gut microbiome revealed by metagenomics and culture.</title>
        <authorList>
            <person name="Gilroy R."/>
            <person name="Ravi A."/>
            <person name="Getino M."/>
            <person name="Pursley I."/>
            <person name="Horton D.L."/>
            <person name="Alikhan N.F."/>
            <person name="Baker D."/>
            <person name="Gharbi K."/>
            <person name="Hall N."/>
            <person name="Watson M."/>
            <person name="Adriaenssens E.M."/>
            <person name="Foster-Nyarko E."/>
            <person name="Jarju S."/>
            <person name="Secka A."/>
            <person name="Antonio M."/>
            <person name="Oren A."/>
            <person name="Chaudhuri R.R."/>
            <person name="La Ragione R."/>
            <person name="Hildebrand F."/>
            <person name="Pallen M.J."/>
        </authorList>
    </citation>
    <scope>NUCLEOTIDE SEQUENCE</scope>
    <source>
        <strain evidence="10">G3-3990</strain>
    </source>
</reference>
<dbReference type="InterPro" id="IPR036324">
    <property type="entry name" value="Mn/Fe_SOD_N_sf"/>
</dbReference>
<proteinExistence type="inferred from homology"/>
<feature type="domain" description="Manganese/iron superoxide dismutase N-terminal" evidence="8">
    <location>
        <begin position="3"/>
        <end position="81"/>
    </location>
</feature>
<dbReference type="SUPFAM" id="SSF46609">
    <property type="entry name" value="Fe,Mn superoxide dismutase (SOD), N-terminal domain"/>
    <property type="match status" value="1"/>
</dbReference>
<dbReference type="FunFam" id="1.10.287.990:FF:000002">
    <property type="entry name" value="Superoxide dismutase"/>
    <property type="match status" value="1"/>
</dbReference>
<dbReference type="PROSITE" id="PS00088">
    <property type="entry name" value="SOD_MN"/>
    <property type="match status" value="1"/>
</dbReference>
<evidence type="ECO:0000256" key="4">
    <source>
        <dbReference type="ARBA" id="ARBA00023004"/>
    </source>
</evidence>
<dbReference type="FunFam" id="3.55.40.20:FF:000001">
    <property type="entry name" value="Superoxide dismutase"/>
    <property type="match status" value="1"/>
</dbReference>
<name>A0A9D9HVC6_9BACT</name>
<dbReference type="PIRSF" id="PIRSF000349">
    <property type="entry name" value="SODismutase"/>
    <property type="match status" value="1"/>
</dbReference>
<dbReference type="EC" id="1.15.1.1" evidence="7"/>
<protein>
    <recommendedName>
        <fullName evidence="7">Superoxide dismutase</fullName>
        <ecNumber evidence="7">1.15.1.1</ecNumber>
    </recommendedName>
</protein>
<dbReference type="GO" id="GO:0005737">
    <property type="term" value="C:cytoplasm"/>
    <property type="evidence" value="ECO:0007669"/>
    <property type="project" value="UniProtKB-ARBA"/>
</dbReference>
<dbReference type="InterPro" id="IPR001189">
    <property type="entry name" value="Mn/Fe_SOD"/>
</dbReference>
<dbReference type="Gene3D" id="1.10.287.990">
    <property type="entry name" value="Fe,Mn superoxide dismutase (SOD) domain"/>
    <property type="match status" value="1"/>
</dbReference>
<feature type="binding site" evidence="6">
    <location>
        <position position="74"/>
    </location>
    <ligand>
        <name>Mn(2+)</name>
        <dbReference type="ChEBI" id="CHEBI:29035"/>
    </ligand>
</feature>
<dbReference type="InterPro" id="IPR019832">
    <property type="entry name" value="Mn/Fe_SOD_C"/>
</dbReference>
<dbReference type="Proteomes" id="UP000823641">
    <property type="component" value="Unassembled WGS sequence"/>
</dbReference>
<dbReference type="GO" id="GO:0046872">
    <property type="term" value="F:metal ion binding"/>
    <property type="evidence" value="ECO:0007669"/>
    <property type="project" value="UniProtKB-KW"/>
</dbReference>
<dbReference type="Gene3D" id="3.55.40.20">
    <property type="entry name" value="Iron/manganese superoxide dismutase, C-terminal domain"/>
    <property type="match status" value="1"/>
</dbReference>
<feature type="binding site" evidence="6">
    <location>
        <position position="161"/>
    </location>
    <ligand>
        <name>Mn(2+)</name>
        <dbReference type="ChEBI" id="CHEBI:29035"/>
    </ligand>
</feature>
<dbReference type="InterPro" id="IPR019833">
    <property type="entry name" value="Mn/Fe_SOD_BS"/>
</dbReference>
<evidence type="ECO:0000256" key="5">
    <source>
        <dbReference type="ARBA" id="ARBA00049204"/>
    </source>
</evidence>
<gene>
    <name evidence="10" type="ORF">IAA73_10225</name>
</gene>
<evidence type="ECO:0000313" key="11">
    <source>
        <dbReference type="Proteomes" id="UP000823641"/>
    </source>
</evidence>
<dbReference type="InterPro" id="IPR036314">
    <property type="entry name" value="SOD_C_sf"/>
</dbReference>
<keyword evidence="3 7" id="KW-0560">Oxidoreductase</keyword>
<dbReference type="PANTHER" id="PTHR42769:SF3">
    <property type="entry name" value="SUPEROXIDE DISMUTASE [FE] 2, CHLOROPLASTIC"/>
    <property type="match status" value="1"/>
</dbReference>
<comment type="function">
    <text evidence="7">Destroys radicals which are normally produced within the cells and which are toxic to biological systems.</text>
</comment>
<dbReference type="SUPFAM" id="SSF54719">
    <property type="entry name" value="Fe,Mn superoxide dismutase (SOD), C-terminal domain"/>
    <property type="match status" value="1"/>
</dbReference>
<comment type="similarity">
    <text evidence="1 7">Belongs to the iron/manganese superoxide dismutase family.</text>
</comment>
<evidence type="ECO:0000256" key="3">
    <source>
        <dbReference type="ARBA" id="ARBA00023002"/>
    </source>
</evidence>
<accession>A0A9D9HVC6</accession>
<reference evidence="10" key="1">
    <citation type="submission" date="2020-10" db="EMBL/GenBank/DDBJ databases">
        <authorList>
            <person name="Gilroy R."/>
        </authorList>
    </citation>
    <scope>NUCLEOTIDE SEQUENCE</scope>
    <source>
        <strain evidence="10">G3-3990</strain>
    </source>
</reference>
<dbReference type="Pfam" id="PF02777">
    <property type="entry name" value="Sod_Fe_C"/>
    <property type="match status" value="1"/>
</dbReference>
<organism evidence="10 11">
    <name type="scientific">Candidatus Gallipaludibacter merdavium</name>
    <dbReference type="NCBI Taxonomy" id="2840839"/>
    <lineage>
        <taxon>Bacteria</taxon>
        <taxon>Pseudomonadati</taxon>
        <taxon>Bacteroidota</taxon>
        <taxon>Bacteroidia</taxon>
        <taxon>Bacteroidales</taxon>
        <taxon>Candidatus Gallipaludibacter</taxon>
    </lineage>
</organism>
<evidence type="ECO:0000256" key="6">
    <source>
        <dbReference type="PIRSR" id="PIRSR000349-1"/>
    </source>
</evidence>
<dbReference type="PANTHER" id="PTHR42769">
    <property type="entry name" value="SUPEROXIDE DISMUTASE"/>
    <property type="match status" value="1"/>
</dbReference>
<keyword evidence="4" id="KW-0408">Iron</keyword>
<dbReference type="InterPro" id="IPR019831">
    <property type="entry name" value="Mn/Fe_SOD_N"/>
</dbReference>
<evidence type="ECO:0000256" key="2">
    <source>
        <dbReference type="ARBA" id="ARBA00022723"/>
    </source>
</evidence>
<evidence type="ECO:0000259" key="9">
    <source>
        <dbReference type="Pfam" id="PF02777"/>
    </source>
</evidence>
<sequence>MNFSLPELPYAHNALEPVISQKTIEYHYGKHHQAYINNLNNLIKGTEFENKTLEEIIQHADGAIYNNAAQAWNHTFYFQSFTAQGKQKPEGKLLEAIQQQWGTFEQFQNEFAAAATSLFGSGWAWLVVNQNKQLEITKEPNAGNPLTKQQIPLLTFDVWEHAYYLDYQNQRPEHIKQLWNIIDWNVIEKRYEQAVK</sequence>
<comment type="catalytic activity">
    <reaction evidence="5 7">
        <text>2 superoxide + 2 H(+) = H2O2 + O2</text>
        <dbReference type="Rhea" id="RHEA:20696"/>
        <dbReference type="ChEBI" id="CHEBI:15378"/>
        <dbReference type="ChEBI" id="CHEBI:15379"/>
        <dbReference type="ChEBI" id="CHEBI:16240"/>
        <dbReference type="ChEBI" id="CHEBI:18421"/>
        <dbReference type="EC" id="1.15.1.1"/>
    </reaction>
</comment>